<feature type="transmembrane region" description="Helical" evidence="4">
    <location>
        <begin position="654"/>
        <end position="673"/>
    </location>
</feature>
<dbReference type="SMART" id="SM00409">
    <property type="entry name" value="IG"/>
    <property type="match status" value="2"/>
</dbReference>
<feature type="compositionally biased region" description="Low complexity" evidence="3">
    <location>
        <begin position="966"/>
        <end position="979"/>
    </location>
</feature>
<dbReference type="InterPro" id="IPR046338">
    <property type="entry name" value="GAIN_dom_sf"/>
</dbReference>
<dbReference type="InterPro" id="IPR007110">
    <property type="entry name" value="Ig-like_dom"/>
</dbReference>
<evidence type="ECO:0000256" key="3">
    <source>
        <dbReference type="SAM" id="MobiDB-lite"/>
    </source>
</evidence>
<feature type="transmembrane region" description="Helical" evidence="4">
    <location>
        <begin position="556"/>
        <end position="575"/>
    </location>
</feature>
<feature type="region of interest" description="Disordered" evidence="3">
    <location>
        <begin position="958"/>
        <end position="988"/>
    </location>
</feature>
<dbReference type="InterPro" id="IPR013783">
    <property type="entry name" value="Ig-like_fold"/>
</dbReference>
<dbReference type="InterPro" id="IPR001879">
    <property type="entry name" value="GPCR_2_extracellular_dom"/>
</dbReference>
<feature type="domain" description="Ig-like" evidence="6">
    <location>
        <begin position="7"/>
        <end position="95"/>
    </location>
</feature>
<dbReference type="AlphaFoldDB" id="A0A9P0MVX9"/>
<dbReference type="SUPFAM" id="SSF48726">
    <property type="entry name" value="Immunoglobulin"/>
    <property type="match status" value="2"/>
</dbReference>
<dbReference type="SMART" id="SM00008">
    <property type="entry name" value="HormR"/>
    <property type="match status" value="1"/>
</dbReference>
<keyword evidence="4" id="KW-0472">Membrane</keyword>
<sequence length="988" mass="110935">IEIMHCPNSSPINSGIQVSNQNILEGEPVVLSCIAQGSEQIEFYWYKDGYSIDTNKSSNELWLQKLPKNSKDEYRAVLGIKSAKPVDTGRYTCRVLDWGLKECRSVFLEVQSPPAVHISPMTASINKGDNIDLTCVSTNQGVSYSWTKDRNLFALNPKSEVWEDLKPWGSILHVKNVQKSVTYICHAQTRATTIERSIRINILTPGSCQEIEEAGIFWRSAASGSLGMAVCPTGFTGHTLRNCLTVEPGVARWEEPDFSNCISDRLRQIMIDFQMIRRGYMKLSLLLLLSNLFTWLSLRVPCYHGEGEPVLELLLEITSYVNHTFTSDEVLNVTKVFYANVDLLLSQPNAFVHIEKVGKLQALVDTWALMWSEHMNQTVAHLSYNEFVIDVIKLKNEVEYRYYIPMHANYPRWYTANIGIDVMIQSGNKLNRIIVVNYQNISKFLPRLSSQILRDGSELIYESKSNIVSISAHGEVSLQLEMTLPASDLISEDWKLTCARAEVIGQEWDFTTCHLDSKAGNSSRCLCQRTGLYAALIIHHSSSKFGDTTRDQSSPIVTLGCGCCLFQSCLTLLLLGCRRAFIQLLKVQFCFSVCVLMVIFVHFTRVTPSEDMYLHLTILLELMFCLAFSSHLGKLLIIYTEVVFVSNSRSVKSTVLGLTFGLALLPCLISGAAESSTSKFNKSWWLPVGSPSFCTAVISLFFITGLFCMLYFSLLRRFHYLSTIKKAKIDHIIDHRVGLMKRIGILYCSIVLVAIFSVIYSNSPSTIVSYTFSLLSGLLGFLTFFCYVLHSESHMNMEVMVNQLKVTTTKEQDYSSDSDYNLFNFFAKQEAEVENEDPPQKVKEIEITLREINEDISAKPKLVTFDGQLQCETKLQNVDLEVYPESPQKHSKTSVAEACVGVSSFEIISPTDISHVVQPSSEVRGPSEETLSGISPSEVLNRISNDLDYLLNWQPSCEGVEPAQPRSSSRAGSHSSLAGTSHTRKTVL</sequence>
<evidence type="ECO:0000313" key="8">
    <source>
        <dbReference type="Proteomes" id="UP001152798"/>
    </source>
</evidence>
<dbReference type="InterPro" id="IPR003599">
    <property type="entry name" value="Ig_sub"/>
</dbReference>
<comment type="similarity">
    <text evidence="1">Belongs to the G-protein coupled receptor 2 family. Adhesion G-protein coupled receptor (ADGR) subfamily.</text>
</comment>
<dbReference type="InterPro" id="IPR036179">
    <property type="entry name" value="Ig-like_dom_sf"/>
</dbReference>
<keyword evidence="4" id="KW-1133">Transmembrane helix</keyword>
<dbReference type="PROSITE" id="PS50835">
    <property type="entry name" value="IG_LIKE"/>
    <property type="match status" value="2"/>
</dbReference>
<evidence type="ECO:0000256" key="4">
    <source>
        <dbReference type="SAM" id="Phobius"/>
    </source>
</evidence>
<accession>A0A9P0MVX9</accession>
<feature type="transmembrane region" description="Helical" evidence="4">
    <location>
        <begin position="587"/>
        <end position="606"/>
    </location>
</feature>
<dbReference type="PANTHER" id="PTHR45813:SF8">
    <property type="entry name" value="IG-LIKE DOMAIN-CONTAINING PROTEIN"/>
    <property type="match status" value="1"/>
</dbReference>
<dbReference type="PROSITE" id="PS50227">
    <property type="entry name" value="G_PROTEIN_RECEP_F2_3"/>
    <property type="match status" value="1"/>
</dbReference>
<evidence type="ECO:0000256" key="1">
    <source>
        <dbReference type="ARBA" id="ARBA00007343"/>
    </source>
</evidence>
<gene>
    <name evidence="7" type="ORF">NEZAVI_LOCUS14849</name>
</gene>
<dbReference type="Pfam" id="PF13927">
    <property type="entry name" value="Ig_3"/>
    <property type="match status" value="1"/>
</dbReference>
<dbReference type="GO" id="GO:0004930">
    <property type="term" value="F:G protein-coupled receptor activity"/>
    <property type="evidence" value="ECO:0007669"/>
    <property type="project" value="InterPro"/>
</dbReference>
<dbReference type="SMART" id="SM00408">
    <property type="entry name" value="IGc2"/>
    <property type="match status" value="2"/>
</dbReference>
<dbReference type="EMBL" id="OV725083">
    <property type="protein sequence ID" value="CAH1407034.1"/>
    <property type="molecule type" value="Genomic_DNA"/>
</dbReference>
<feature type="transmembrane region" description="Helical" evidence="4">
    <location>
        <begin position="743"/>
        <end position="761"/>
    </location>
</feature>
<dbReference type="Proteomes" id="UP001152798">
    <property type="component" value="Chromosome 7"/>
</dbReference>
<evidence type="ECO:0000313" key="7">
    <source>
        <dbReference type="EMBL" id="CAH1407034.1"/>
    </source>
</evidence>
<protein>
    <submittedName>
        <fullName evidence="7">Uncharacterized protein</fullName>
    </submittedName>
</protein>
<dbReference type="OrthoDB" id="6138650at2759"/>
<feature type="domain" description="G-protein coupled receptors family 2 profile 1" evidence="5">
    <location>
        <begin position="184"/>
        <end position="265"/>
    </location>
</feature>
<evidence type="ECO:0000259" key="6">
    <source>
        <dbReference type="PROSITE" id="PS50835"/>
    </source>
</evidence>
<proteinExistence type="inferred from homology"/>
<dbReference type="GO" id="GO:0007189">
    <property type="term" value="P:adenylate cyclase-activating G protein-coupled receptor signaling pathway"/>
    <property type="evidence" value="ECO:0007669"/>
    <property type="project" value="TreeGrafter"/>
</dbReference>
<dbReference type="InterPro" id="IPR051587">
    <property type="entry name" value="Adhesion_GPCR"/>
</dbReference>
<feature type="transmembrane region" description="Helical" evidence="4">
    <location>
        <begin position="612"/>
        <end position="633"/>
    </location>
</feature>
<feature type="transmembrane region" description="Helical" evidence="4">
    <location>
        <begin position="767"/>
        <end position="790"/>
    </location>
</feature>
<organism evidence="7 8">
    <name type="scientific">Nezara viridula</name>
    <name type="common">Southern green stink bug</name>
    <name type="synonym">Cimex viridulus</name>
    <dbReference type="NCBI Taxonomy" id="85310"/>
    <lineage>
        <taxon>Eukaryota</taxon>
        <taxon>Metazoa</taxon>
        <taxon>Ecdysozoa</taxon>
        <taxon>Arthropoda</taxon>
        <taxon>Hexapoda</taxon>
        <taxon>Insecta</taxon>
        <taxon>Pterygota</taxon>
        <taxon>Neoptera</taxon>
        <taxon>Paraneoptera</taxon>
        <taxon>Hemiptera</taxon>
        <taxon>Heteroptera</taxon>
        <taxon>Panheteroptera</taxon>
        <taxon>Pentatomomorpha</taxon>
        <taxon>Pentatomoidea</taxon>
        <taxon>Pentatomidae</taxon>
        <taxon>Pentatominae</taxon>
        <taxon>Nezara</taxon>
    </lineage>
</organism>
<dbReference type="Gene3D" id="2.60.40.10">
    <property type="entry name" value="Immunoglobulins"/>
    <property type="match status" value="2"/>
</dbReference>
<keyword evidence="2" id="KW-0325">Glycoprotein</keyword>
<feature type="domain" description="Ig-like" evidence="6">
    <location>
        <begin position="114"/>
        <end position="201"/>
    </location>
</feature>
<reference evidence="7" key="1">
    <citation type="submission" date="2022-01" db="EMBL/GenBank/DDBJ databases">
        <authorList>
            <person name="King R."/>
        </authorList>
    </citation>
    <scope>NUCLEOTIDE SEQUENCE</scope>
</reference>
<dbReference type="GO" id="GO:0016020">
    <property type="term" value="C:membrane"/>
    <property type="evidence" value="ECO:0007669"/>
    <property type="project" value="InterPro"/>
</dbReference>
<keyword evidence="4" id="KW-0812">Transmembrane</keyword>
<keyword evidence="8" id="KW-1185">Reference proteome</keyword>
<dbReference type="Gene3D" id="4.10.1240.10">
    <property type="entry name" value="GPCR, family 2, extracellular hormone receptor domain"/>
    <property type="match status" value="1"/>
</dbReference>
<name>A0A9P0MVX9_NEZVI</name>
<evidence type="ECO:0000256" key="2">
    <source>
        <dbReference type="ARBA" id="ARBA00023180"/>
    </source>
</evidence>
<dbReference type="PANTHER" id="PTHR45813">
    <property type="entry name" value="IG-LIKE DOMAIN-CONTAINING PROTEIN"/>
    <property type="match status" value="1"/>
</dbReference>
<evidence type="ECO:0000259" key="5">
    <source>
        <dbReference type="PROSITE" id="PS50227"/>
    </source>
</evidence>
<dbReference type="InterPro" id="IPR036445">
    <property type="entry name" value="GPCR_2_extracell_dom_sf"/>
</dbReference>
<feature type="non-terminal residue" evidence="7">
    <location>
        <position position="1"/>
    </location>
</feature>
<dbReference type="InterPro" id="IPR003598">
    <property type="entry name" value="Ig_sub2"/>
</dbReference>
<dbReference type="Gene3D" id="2.60.220.50">
    <property type="match status" value="1"/>
</dbReference>
<feature type="transmembrane region" description="Helical" evidence="4">
    <location>
        <begin position="693"/>
        <end position="715"/>
    </location>
</feature>